<proteinExistence type="predicted"/>
<evidence type="ECO:0000256" key="1">
    <source>
        <dbReference type="SAM" id="SignalP"/>
    </source>
</evidence>
<accession>A0A0N5C309</accession>
<dbReference type="AlphaFoldDB" id="A0A0N5C309"/>
<reference evidence="3" key="1">
    <citation type="submission" date="2017-02" db="UniProtKB">
        <authorList>
            <consortium name="WormBaseParasite"/>
        </authorList>
    </citation>
    <scope>IDENTIFICATION</scope>
</reference>
<evidence type="ECO:0000313" key="2">
    <source>
        <dbReference type="Proteomes" id="UP000046392"/>
    </source>
</evidence>
<feature type="signal peptide" evidence="1">
    <location>
        <begin position="1"/>
        <end position="17"/>
    </location>
</feature>
<protein>
    <submittedName>
        <fullName evidence="3">Uncharacterized protein</fullName>
    </submittedName>
</protein>
<name>A0A0N5C309_STREA</name>
<dbReference type="Proteomes" id="UP000046392">
    <property type="component" value="Unplaced"/>
</dbReference>
<evidence type="ECO:0000313" key="3">
    <source>
        <dbReference type="WBParaSite" id="SPAL_0001236400.1"/>
    </source>
</evidence>
<keyword evidence="1" id="KW-0732">Signal</keyword>
<sequence length="140" mass="16414">MAFQLTLSFLLVIFCHFFVIEDYEKLKHNPEEKVKYCIESFDTVEKCTFFLDIFYNFLPPKLSNVLVISSGKRILHNHFDSLLQIDSIESYPPVSQEFTTNNDSNRTDENTLKNIETNIDDSSYLNNSSKLKFLKVIDRI</sequence>
<organism evidence="2 3">
    <name type="scientific">Strongyloides papillosus</name>
    <name type="common">Intestinal threadworm</name>
    <dbReference type="NCBI Taxonomy" id="174720"/>
    <lineage>
        <taxon>Eukaryota</taxon>
        <taxon>Metazoa</taxon>
        <taxon>Ecdysozoa</taxon>
        <taxon>Nematoda</taxon>
        <taxon>Chromadorea</taxon>
        <taxon>Rhabditida</taxon>
        <taxon>Tylenchina</taxon>
        <taxon>Panagrolaimomorpha</taxon>
        <taxon>Strongyloidoidea</taxon>
        <taxon>Strongyloididae</taxon>
        <taxon>Strongyloides</taxon>
    </lineage>
</organism>
<keyword evidence="2" id="KW-1185">Reference proteome</keyword>
<feature type="chain" id="PRO_5005895258" evidence="1">
    <location>
        <begin position="18"/>
        <end position="140"/>
    </location>
</feature>
<dbReference type="WBParaSite" id="SPAL_0001236400.1">
    <property type="protein sequence ID" value="SPAL_0001236400.1"/>
    <property type="gene ID" value="SPAL_0001236400"/>
</dbReference>